<evidence type="ECO:0000313" key="2">
    <source>
        <dbReference type="EMBL" id="KAK3004796.1"/>
    </source>
</evidence>
<dbReference type="AlphaFoldDB" id="A0AA88V9X9"/>
<dbReference type="Proteomes" id="UP001188597">
    <property type="component" value="Unassembled WGS sequence"/>
</dbReference>
<evidence type="ECO:0000256" key="1">
    <source>
        <dbReference type="SAM" id="MobiDB-lite"/>
    </source>
</evidence>
<accession>A0AA88V9X9</accession>
<comment type="caution">
    <text evidence="2">The sequence shown here is derived from an EMBL/GenBank/DDBJ whole genome shotgun (WGS) entry which is preliminary data.</text>
</comment>
<organism evidence="2 3">
    <name type="scientific">Escallonia herrerae</name>
    <dbReference type="NCBI Taxonomy" id="1293975"/>
    <lineage>
        <taxon>Eukaryota</taxon>
        <taxon>Viridiplantae</taxon>
        <taxon>Streptophyta</taxon>
        <taxon>Embryophyta</taxon>
        <taxon>Tracheophyta</taxon>
        <taxon>Spermatophyta</taxon>
        <taxon>Magnoliopsida</taxon>
        <taxon>eudicotyledons</taxon>
        <taxon>Gunneridae</taxon>
        <taxon>Pentapetalae</taxon>
        <taxon>asterids</taxon>
        <taxon>campanulids</taxon>
        <taxon>Escalloniales</taxon>
        <taxon>Escalloniaceae</taxon>
        <taxon>Escallonia</taxon>
    </lineage>
</organism>
<feature type="region of interest" description="Disordered" evidence="1">
    <location>
        <begin position="57"/>
        <end position="81"/>
    </location>
</feature>
<sequence length="81" mass="9516">MSVRNAMELSSISKRRQFQMEKYSIEENSWLSNMYKIRQHWAKVYLKDTFFAGMTTSGRSDSAQIDDEDGEDKTQQPENVN</sequence>
<proteinExistence type="predicted"/>
<dbReference type="EMBL" id="JAVXUP010002205">
    <property type="protein sequence ID" value="KAK3004796.1"/>
    <property type="molecule type" value="Genomic_DNA"/>
</dbReference>
<evidence type="ECO:0000313" key="3">
    <source>
        <dbReference type="Proteomes" id="UP001188597"/>
    </source>
</evidence>
<keyword evidence="3" id="KW-1185">Reference proteome</keyword>
<dbReference type="PANTHER" id="PTHR47718:SF7">
    <property type="entry name" value="PROTEIN FAR1-RELATED SEQUENCE"/>
    <property type="match status" value="1"/>
</dbReference>
<gene>
    <name evidence="2" type="ORF">RJ639_019929</name>
</gene>
<name>A0AA88V9X9_9ASTE</name>
<protein>
    <submittedName>
        <fullName evidence="2">Uncharacterized protein</fullName>
    </submittedName>
</protein>
<reference evidence="2" key="1">
    <citation type="submission" date="2022-12" db="EMBL/GenBank/DDBJ databases">
        <title>Draft genome assemblies for two species of Escallonia (Escalloniales).</title>
        <authorList>
            <person name="Chanderbali A."/>
            <person name="Dervinis C."/>
            <person name="Anghel I."/>
            <person name="Soltis D."/>
            <person name="Soltis P."/>
            <person name="Zapata F."/>
        </authorList>
    </citation>
    <scope>NUCLEOTIDE SEQUENCE</scope>
    <source>
        <strain evidence="2">UCBG64.0493</strain>
        <tissue evidence="2">Leaf</tissue>
    </source>
</reference>
<dbReference type="PANTHER" id="PTHR47718">
    <property type="entry name" value="OS01G0519700 PROTEIN"/>
    <property type="match status" value="1"/>
</dbReference>
<feature type="non-terminal residue" evidence="2">
    <location>
        <position position="81"/>
    </location>
</feature>